<keyword evidence="7" id="KW-0448">Lipopolysaccharide biosynthesis</keyword>
<comment type="similarity">
    <text evidence="9">Belongs to the glycosyltransferase 9 family.</text>
</comment>
<organism evidence="14 15">
    <name type="scientific">Sphaerotilus mobilis</name>
    <dbReference type="NCBI Taxonomy" id="47994"/>
    <lineage>
        <taxon>Bacteria</taxon>
        <taxon>Pseudomonadati</taxon>
        <taxon>Pseudomonadota</taxon>
        <taxon>Betaproteobacteria</taxon>
        <taxon>Burkholderiales</taxon>
        <taxon>Sphaerotilaceae</taxon>
        <taxon>Sphaerotilus</taxon>
    </lineage>
</organism>
<dbReference type="GO" id="GO:0008713">
    <property type="term" value="F:ADP-heptose-lipopolysaccharide heptosyltransferase activity"/>
    <property type="evidence" value="ECO:0007669"/>
    <property type="project" value="TreeGrafter"/>
</dbReference>
<evidence type="ECO:0000313" key="14">
    <source>
        <dbReference type="EMBL" id="RZS47541.1"/>
    </source>
</evidence>
<keyword evidence="4" id="KW-0997">Cell inner membrane</keyword>
<keyword evidence="8" id="KW-0472">Membrane</keyword>
<evidence type="ECO:0000256" key="1">
    <source>
        <dbReference type="ARBA" id="ARBA00004515"/>
    </source>
</evidence>
<accession>A0A4Q7LDK2</accession>
<evidence type="ECO:0000256" key="4">
    <source>
        <dbReference type="ARBA" id="ARBA00022519"/>
    </source>
</evidence>
<dbReference type="Gene3D" id="3.40.50.2000">
    <property type="entry name" value="Glycogen Phosphorylase B"/>
    <property type="match status" value="2"/>
</dbReference>
<evidence type="ECO:0000256" key="13">
    <source>
        <dbReference type="ARBA" id="ARBA00049201"/>
    </source>
</evidence>
<sequence length="327" mass="35496">MLPNGRPPRILVVKTTSMGDVVHALPAISDIARAHPGALIDWLVEAPFAAIPKAHPAVRRVMPIAWRKWRKSLGRPETRAAIAALRADLQAERYDLIIDFQGLLKSVMWAVQAHGPRAGYDWQSIREPLASLFYRHKARVSREWHAVVRNRALAADHLGYARPVDAPDFGLAPPVSSWQPPEPYAVLIPCASRPEKLWPEDRWQHLARRIRGQGWTPVILWGSPAEQALALRLAEGSGVDAVVPPFLSVADAGSVLASARLVVGLDTGFTHFAAAYARPTLGIYCDHEPGLAGVTGSGHVRSYGGKGQVPTLAEVEAGFDAALVHTG</sequence>
<keyword evidence="3" id="KW-1003">Cell membrane</keyword>
<dbReference type="CDD" id="cd03789">
    <property type="entry name" value="GT9_LPS_heptosyltransferase"/>
    <property type="match status" value="1"/>
</dbReference>
<dbReference type="PANTHER" id="PTHR30160">
    <property type="entry name" value="TETRAACYLDISACCHARIDE 4'-KINASE-RELATED"/>
    <property type="match status" value="1"/>
</dbReference>
<evidence type="ECO:0000256" key="10">
    <source>
        <dbReference type="ARBA" id="ARBA00044041"/>
    </source>
</evidence>
<dbReference type="EMBL" id="SGWV01000012">
    <property type="protein sequence ID" value="RZS47541.1"/>
    <property type="molecule type" value="Genomic_DNA"/>
</dbReference>
<keyword evidence="6 14" id="KW-0808">Transferase</keyword>
<dbReference type="GO" id="GO:0005829">
    <property type="term" value="C:cytosol"/>
    <property type="evidence" value="ECO:0007669"/>
    <property type="project" value="TreeGrafter"/>
</dbReference>
<evidence type="ECO:0000256" key="8">
    <source>
        <dbReference type="ARBA" id="ARBA00023136"/>
    </source>
</evidence>
<dbReference type="PANTHER" id="PTHR30160:SF19">
    <property type="entry name" value="LIPOPOLYSACCHARIDE HEPTOSYLTRANSFERASE 1"/>
    <property type="match status" value="1"/>
</dbReference>
<dbReference type="InterPro" id="IPR011908">
    <property type="entry name" value="LipoPS_heptosylTferase-I"/>
</dbReference>
<dbReference type="GO" id="GO:0009244">
    <property type="term" value="P:lipopolysaccharide core region biosynthetic process"/>
    <property type="evidence" value="ECO:0007669"/>
    <property type="project" value="InterPro"/>
</dbReference>
<name>A0A4Q7LDK2_9BURK</name>
<evidence type="ECO:0000256" key="11">
    <source>
        <dbReference type="ARBA" id="ARBA00044190"/>
    </source>
</evidence>
<dbReference type="SUPFAM" id="SSF53756">
    <property type="entry name" value="UDP-Glycosyltransferase/glycogen phosphorylase"/>
    <property type="match status" value="1"/>
</dbReference>
<dbReference type="InterPro" id="IPR002201">
    <property type="entry name" value="Glyco_trans_9"/>
</dbReference>
<evidence type="ECO:0000256" key="5">
    <source>
        <dbReference type="ARBA" id="ARBA00022676"/>
    </source>
</evidence>
<protein>
    <recommendedName>
        <fullName evidence="11">Lipopolysaccharide heptosyltransferase 1</fullName>
        <ecNumber evidence="10">2.4.99.23</ecNumber>
    </recommendedName>
    <alternativeName>
        <fullName evidence="12">ADP-heptose:lipopolysaccharide heptosyltransferase I</fullName>
    </alternativeName>
</protein>
<evidence type="ECO:0000256" key="12">
    <source>
        <dbReference type="ARBA" id="ARBA00044330"/>
    </source>
</evidence>
<dbReference type="Pfam" id="PF01075">
    <property type="entry name" value="Glyco_transf_9"/>
    <property type="match status" value="1"/>
</dbReference>
<evidence type="ECO:0000256" key="6">
    <source>
        <dbReference type="ARBA" id="ARBA00022679"/>
    </source>
</evidence>
<evidence type="ECO:0000256" key="7">
    <source>
        <dbReference type="ARBA" id="ARBA00022985"/>
    </source>
</evidence>
<dbReference type="InterPro" id="IPR051199">
    <property type="entry name" value="LPS_LOS_Heptosyltrfase"/>
</dbReference>
<comment type="subcellular location">
    <subcellularLocation>
        <location evidence="1">Cell inner membrane</location>
        <topology evidence="1">Peripheral membrane protein</topology>
        <orientation evidence="1">Cytoplasmic side</orientation>
    </subcellularLocation>
</comment>
<comment type="caution">
    <text evidence="14">The sequence shown here is derived from an EMBL/GenBank/DDBJ whole genome shotgun (WGS) entry which is preliminary data.</text>
</comment>
<keyword evidence="5" id="KW-0328">Glycosyltransferase</keyword>
<proteinExistence type="inferred from homology"/>
<keyword evidence="15" id="KW-1185">Reference proteome</keyword>
<evidence type="ECO:0000256" key="9">
    <source>
        <dbReference type="ARBA" id="ARBA00043995"/>
    </source>
</evidence>
<gene>
    <name evidence="14" type="ORF">EV685_3751</name>
</gene>
<dbReference type="EC" id="2.4.99.23" evidence="10"/>
<evidence type="ECO:0000313" key="15">
    <source>
        <dbReference type="Proteomes" id="UP000293433"/>
    </source>
</evidence>
<dbReference type="AlphaFoldDB" id="A0A4Q7LDK2"/>
<evidence type="ECO:0000256" key="3">
    <source>
        <dbReference type="ARBA" id="ARBA00022475"/>
    </source>
</evidence>
<reference evidence="14 15" key="1">
    <citation type="submission" date="2019-02" db="EMBL/GenBank/DDBJ databases">
        <title>Genomic Encyclopedia of Type Strains, Phase IV (KMG-IV): sequencing the most valuable type-strain genomes for metagenomic binning, comparative biology and taxonomic classification.</title>
        <authorList>
            <person name="Goeker M."/>
        </authorList>
    </citation>
    <scope>NUCLEOTIDE SEQUENCE [LARGE SCALE GENOMIC DNA]</scope>
    <source>
        <strain evidence="14 15">DSM 10617</strain>
    </source>
</reference>
<evidence type="ECO:0000256" key="2">
    <source>
        <dbReference type="ARBA" id="ARBA00004713"/>
    </source>
</evidence>
<comment type="pathway">
    <text evidence="2">Bacterial outer membrane biogenesis; LPS core biosynthesis.</text>
</comment>
<comment type="catalytic activity">
    <reaction evidence="13">
        <text>an alpha-Kdo-(2-&gt;4)-alpha-Kdo-(2-&gt;6)-lipid A + ADP-L-glycero-beta-D-manno-heptose = an L-alpha-D-Hep-(1-&gt;5)-[alpha-Kdo-(2-&gt;4)]-alpha-Kdo-(2-&gt;6)-lipid A + ADP + H(+)</text>
        <dbReference type="Rhea" id="RHEA:74067"/>
        <dbReference type="ChEBI" id="CHEBI:15378"/>
        <dbReference type="ChEBI" id="CHEBI:61506"/>
        <dbReference type="ChEBI" id="CHEBI:176431"/>
        <dbReference type="ChEBI" id="CHEBI:193068"/>
        <dbReference type="ChEBI" id="CHEBI:456216"/>
        <dbReference type="EC" id="2.4.99.23"/>
    </reaction>
</comment>
<dbReference type="Proteomes" id="UP000293433">
    <property type="component" value="Unassembled WGS sequence"/>
</dbReference>
<dbReference type="NCBIfam" id="TIGR02193">
    <property type="entry name" value="heptsyl_trn_I"/>
    <property type="match status" value="1"/>
</dbReference>
<dbReference type="GO" id="GO:0005886">
    <property type="term" value="C:plasma membrane"/>
    <property type="evidence" value="ECO:0007669"/>
    <property type="project" value="UniProtKB-SubCell"/>
</dbReference>